<comment type="caution">
    <text evidence="1">The sequence shown here is derived from an EMBL/GenBank/DDBJ whole genome shotgun (WGS) entry which is preliminary data.</text>
</comment>
<accession>A0ABD1U2E1</accession>
<evidence type="ECO:0000313" key="1">
    <source>
        <dbReference type="EMBL" id="KAL2518780.1"/>
    </source>
</evidence>
<name>A0ABD1U2E1_9LAMI</name>
<dbReference type="Proteomes" id="UP001604336">
    <property type="component" value="Unassembled WGS sequence"/>
</dbReference>
<dbReference type="EMBL" id="JBFOLK010000004">
    <property type="protein sequence ID" value="KAL2518780.1"/>
    <property type="molecule type" value="Genomic_DNA"/>
</dbReference>
<organism evidence="1 2">
    <name type="scientific">Abeliophyllum distichum</name>
    <dbReference type="NCBI Taxonomy" id="126358"/>
    <lineage>
        <taxon>Eukaryota</taxon>
        <taxon>Viridiplantae</taxon>
        <taxon>Streptophyta</taxon>
        <taxon>Embryophyta</taxon>
        <taxon>Tracheophyta</taxon>
        <taxon>Spermatophyta</taxon>
        <taxon>Magnoliopsida</taxon>
        <taxon>eudicotyledons</taxon>
        <taxon>Gunneridae</taxon>
        <taxon>Pentapetalae</taxon>
        <taxon>asterids</taxon>
        <taxon>lamiids</taxon>
        <taxon>Lamiales</taxon>
        <taxon>Oleaceae</taxon>
        <taxon>Forsythieae</taxon>
        <taxon>Abeliophyllum</taxon>
    </lineage>
</organism>
<gene>
    <name evidence="1" type="ORF">Adt_15027</name>
</gene>
<protein>
    <submittedName>
        <fullName evidence="1">Uncharacterized protein</fullName>
    </submittedName>
</protein>
<sequence length="105" mass="12490">MSENQQENDSDQLYVELENVSTHIPVTSSEVDNQNQQPIDEEICETMVEEHPIDQDLLLDYQLARDRERRQHEDPQRFQYESEFAFAYASYQELVDNEPRGSHEE</sequence>
<keyword evidence="2" id="KW-1185">Reference proteome</keyword>
<reference evidence="2" key="1">
    <citation type="submission" date="2024-07" db="EMBL/GenBank/DDBJ databases">
        <title>Two chromosome-level genome assemblies of Korean endemic species Abeliophyllum distichum and Forsythia ovata (Oleaceae).</title>
        <authorList>
            <person name="Jang H."/>
        </authorList>
    </citation>
    <scope>NUCLEOTIDE SEQUENCE [LARGE SCALE GENOMIC DNA]</scope>
</reference>
<proteinExistence type="predicted"/>
<evidence type="ECO:0000313" key="2">
    <source>
        <dbReference type="Proteomes" id="UP001604336"/>
    </source>
</evidence>
<dbReference type="AlphaFoldDB" id="A0ABD1U2E1"/>